<dbReference type="Proteomes" id="UP001500729">
    <property type="component" value="Unassembled WGS sequence"/>
</dbReference>
<organism evidence="2 3">
    <name type="scientific">Saccharopolyspora erythraea</name>
    <name type="common">Streptomyces erythraeus</name>
    <dbReference type="NCBI Taxonomy" id="1836"/>
    <lineage>
        <taxon>Bacteria</taxon>
        <taxon>Bacillati</taxon>
        <taxon>Actinomycetota</taxon>
        <taxon>Actinomycetes</taxon>
        <taxon>Pseudonocardiales</taxon>
        <taxon>Pseudonocardiaceae</taxon>
        <taxon>Saccharopolyspora</taxon>
    </lineage>
</organism>
<gene>
    <name evidence="2" type="ORF">GCM10009533_00880</name>
</gene>
<name>A0ABN1BUQ1_SACER</name>
<reference evidence="2 3" key="1">
    <citation type="journal article" date="2019" name="Int. J. Syst. Evol. Microbiol.">
        <title>The Global Catalogue of Microorganisms (GCM) 10K type strain sequencing project: providing services to taxonomists for standard genome sequencing and annotation.</title>
        <authorList>
            <consortium name="The Broad Institute Genomics Platform"/>
            <consortium name="The Broad Institute Genome Sequencing Center for Infectious Disease"/>
            <person name="Wu L."/>
            <person name="Ma J."/>
        </authorList>
    </citation>
    <scope>NUCLEOTIDE SEQUENCE [LARGE SCALE GENOMIC DNA]</scope>
    <source>
        <strain evidence="2 3">JCM 10303</strain>
    </source>
</reference>
<accession>A0ABN1BUQ1</accession>
<feature type="region of interest" description="Disordered" evidence="1">
    <location>
        <begin position="71"/>
        <end position="110"/>
    </location>
</feature>
<evidence type="ECO:0000256" key="1">
    <source>
        <dbReference type="SAM" id="MobiDB-lite"/>
    </source>
</evidence>
<sequence>MLDGDGRPARLFDLFRGTHWTLLVFGADPPQAGSSGVDHDRRPASTVDTDGRARRVYDVTLVLVRPDRHIGRNPSVKPVLRRSTRQPCQDLLRETRGRPACRADRGRPAR</sequence>
<evidence type="ECO:0000313" key="3">
    <source>
        <dbReference type="Proteomes" id="UP001500729"/>
    </source>
</evidence>
<protein>
    <submittedName>
        <fullName evidence="2">Uncharacterized protein</fullName>
    </submittedName>
</protein>
<comment type="caution">
    <text evidence="2">The sequence shown here is derived from an EMBL/GenBank/DDBJ whole genome shotgun (WGS) entry which is preliminary data.</text>
</comment>
<keyword evidence="3" id="KW-1185">Reference proteome</keyword>
<feature type="compositionally biased region" description="Basic and acidic residues" evidence="1">
    <location>
        <begin position="37"/>
        <end position="51"/>
    </location>
</feature>
<evidence type="ECO:0000313" key="2">
    <source>
        <dbReference type="EMBL" id="GAA0506006.1"/>
    </source>
</evidence>
<feature type="region of interest" description="Disordered" evidence="1">
    <location>
        <begin position="29"/>
        <end position="51"/>
    </location>
</feature>
<dbReference type="EMBL" id="BAAAGS010000001">
    <property type="protein sequence ID" value="GAA0506006.1"/>
    <property type="molecule type" value="Genomic_DNA"/>
</dbReference>
<feature type="compositionally biased region" description="Basic and acidic residues" evidence="1">
    <location>
        <begin position="91"/>
        <end position="110"/>
    </location>
</feature>
<proteinExistence type="predicted"/>
<dbReference type="RefSeq" id="WP_009944389.1">
    <property type="nucleotide sequence ID" value="NZ_BAAAGS010000001.1"/>
</dbReference>
<dbReference type="Gene3D" id="3.40.30.120">
    <property type="match status" value="1"/>
</dbReference>